<keyword evidence="1" id="KW-0175">Coiled coil</keyword>
<reference evidence="2 3" key="1">
    <citation type="submission" date="2023-04" db="EMBL/GenBank/DDBJ databases">
        <title>Colletotrichum tabacum stain YC1 causing leaf anthracnose on Nicotiana tabacum(L.) cv.</title>
        <authorList>
            <person name="Ji Z."/>
            <person name="Wang M."/>
            <person name="Zhang J."/>
            <person name="Wang N."/>
            <person name="Zhou Z."/>
        </authorList>
    </citation>
    <scope>NUCLEOTIDE SEQUENCE [LARGE SCALE GENOMIC DNA]</scope>
    <source>
        <strain evidence="2 3">YC1</strain>
    </source>
</reference>
<evidence type="ECO:0000256" key="1">
    <source>
        <dbReference type="SAM" id="Coils"/>
    </source>
</evidence>
<dbReference type="Proteomes" id="UP001327957">
    <property type="component" value="Unassembled WGS sequence"/>
</dbReference>
<name>A0AAV9TV75_9PEZI</name>
<organism evidence="2 3">
    <name type="scientific">Colletotrichum tabaci</name>
    <dbReference type="NCBI Taxonomy" id="1209068"/>
    <lineage>
        <taxon>Eukaryota</taxon>
        <taxon>Fungi</taxon>
        <taxon>Dikarya</taxon>
        <taxon>Ascomycota</taxon>
        <taxon>Pezizomycotina</taxon>
        <taxon>Sordariomycetes</taxon>
        <taxon>Hypocreomycetidae</taxon>
        <taxon>Glomerellales</taxon>
        <taxon>Glomerellaceae</taxon>
        <taxon>Colletotrichum</taxon>
        <taxon>Colletotrichum destructivum species complex</taxon>
    </lineage>
</organism>
<evidence type="ECO:0000313" key="2">
    <source>
        <dbReference type="EMBL" id="KAK6227524.1"/>
    </source>
</evidence>
<proteinExistence type="predicted"/>
<dbReference type="EMBL" id="JASAOK010000001">
    <property type="protein sequence ID" value="KAK6227524.1"/>
    <property type="molecule type" value="Genomic_DNA"/>
</dbReference>
<comment type="caution">
    <text evidence="2">The sequence shown here is derived from an EMBL/GenBank/DDBJ whole genome shotgun (WGS) entry which is preliminary data.</text>
</comment>
<evidence type="ECO:0000313" key="3">
    <source>
        <dbReference type="Proteomes" id="UP001327957"/>
    </source>
</evidence>
<feature type="coiled-coil region" evidence="1">
    <location>
        <begin position="10"/>
        <end position="37"/>
    </location>
</feature>
<protein>
    <submittedName>
        <fullName evidence="2">Uncharacterized protein</fullName>
    </submittedName>
</protein>
<dbReference type="AlphaFoldDB" id="A0AAV9TV75"/>
<gene>
    <name evidence="2" type="ORF">QIS74_01079</name>
</gene>
<accession>A0AAV9TV75</accession>
<keyword evidence="3" id="KW-1185">Reference proteome</keyword>
<sequence length="319" mass="36286">MNEERRDKDEKDYQEIIKKLEERIGELTNQTQSLGQQLVSLNAQNTGNRTFANDGKVSDDEIRSLWQQMGFNIQNIVANFLTGHFTQETLRHEHATGSCIVCGLTPRALRYLQNEDMRDSVLEGMIWIAVCGYTFENVQKNKRVMIWGGGAGKIFSRLFRTLYVGVQRAGTDPAAVLRWKSESARLIDDVMGTSEEMMQEAVFDEYTGLSKFLPNNDKGLEEEFYKELNNVFEDAARLHATCMKSRAHYYIEWADKATPTGHSPCYNRERHHAEAWTHDLDDDSVILVSISPGLVKVGNADGDSYDKRTRLVKASVVCD</sequence>